<dbReference type="InterPro" id="IPR052526">
    <property type="entry name" value="HTH-type_Bedaq_tolerance"/>
</dbReference>
<evidence type="ECO:0000259" key="1">
    <source>
        <dbReference type="PROSITE" id="PS50995"/>
    </source>
</evidence>
<name>A0A3M8LB41_9MICO</name>
<dbReference type="EMBL" id="RDSR01000013">
    <property type="protein sequence ID" value="RNE62169.1"/>
    <property type="molecule type" value="Genomic_DNA"/>
</dbReference>
<dbReference type="InterPro" id="IPR000835">
    <property type="entry name" value="HTH_MarR-typ"/>
</dbReference>
<dbReference type="InterPro" id="IPR036390">
    <property type="entry name" value="WH_DNA-bd_sf"/>
</dbReference>
<sequence length="146" mass="15594">MTTDLHQLLGDLFAVSHRLTRVAARAAGGKESPAVWRTLSVLSSTGPMRLGELAELSRVSQPTATNLVATLAARGWVERQADAGDARVSVIQVTVAGEEALAGWRSALATAMLPLFSSLPESDLETLERAVTIMRERVVNERGITS</sequence>
<dbReference type="RefSeq" id="WP_123045934.1">
    <property type="nucleotide sequence ID" value="NZ_RDSR01000013.1"/>
</dbReference>
<evidence type="ECO:0000313" key="3">
    <source>
        <dbReference type="Proteomes" id="UP000279859"/>
    </source>
</evidence>
<protein>
    <submittedName>
        <fullName evidence="2">MarR family transcriptional regulator</fullName>
    </submittedName>
</protein>
<dbReference type="PANTHER" id="PTHR39515">
    <property type="entry name" value="CONSERVED PROTEIN"/>
    <property type="match status" value="1"/>
</dbReference>
<proteinExistence type="predicted"/>
<dbReference type="InterPro" id="IPR036388">
    <property type="entry name" value="WH-like_DNA-bd_sf"/>
</dbReference>
<dbReference type="Pfam" id="PF01047">
    <property type="entry name" value="MarR"/>
    <property type="match status" value="1"/>
</dbReference>
<gene>
    <name evidence="2" type="ORF">EEJ31_08775</name>
</gene>
<comment type="caution">
    <text evidence="2">The sequence shown here is derived from an EMBL/GenBank/DDBJ whole genome shotgun (WGS) entry which is preliminary data.</text>
</comment>
<dbReference type="OrthoDB" id="8966183at2"/>
<feature type="domain" description="HTH marR-type" evidence="1">
    <location>
        <begin position="1"/>
        <end position="136"/>
    </location>
</feature>
<dbReference type="GO" id="GO:0003700">
    <property type="term" value="F:DNA-binding transcription factor activity"/>
    <property type="evidence" value="ECO:0007669"/>
    <property type="project" value="InterPro"/>
</dbReference>
<dbReference type="AlphaFoldDB" id="A0A3M8LB41"/>
<dbReference type="Proteomes" id="UP000279859">
    <property type="component" value="Unassembled WGS sequence"/>
</dbReference>
<organism evidence="2 3">
    <name type="scientific">Cryobacterium tepidiphilum</name>
    <dbReference type="NCBI Taxonomy" id="2486026"/>
    <lineage>
        <taxon>Bacteria</taxon>
        <taxon>Bacillati</taxon>
        <taxon>Actinomycetota</taxon>
        <taxon>Actinomycetes</taxon>
        <taxon>Micrococcales</taxon>
        <taxon>Microbacteriaceae</taxon>
        <taxon>Cryobacterium</taxon>
    </lineage>
</organism>
<dbReference type="PANTHER" id="PTHR39515:SF2">
    <property type="entry name" value="HTH-TYPE TRANSCRIPTIONAL REGULATOR RV0880"/>
    <property type="match status" value="1"/>
</dbReference>
<dbReference type="SMART" id="SM00347">
    <property type="entry name" value="HTH_MARR"/>
    <property type="match status" value="1"/>
</dbReference>
<reference evidence="2 3" key="1">
    <citation type="submission" date="2018-11" db="EMBL/GenBank/DDBJ databases">
        <title>Cryobacterium sp. nov., isolated from rhizosphere soil of lettuce.</title>
        <authorList>
            <person name="Wang Y."/>
        </authorList>
    </citation>
    <scope>NUCLEOTIDE SEQUENCE [LARGE SCALE GENOMIC DNA]</scope>
    <source>
        <strain evidence="2 3">NEAU-85</strain>
    </source>
</reference>
<accession>A0A3M8LB41</accession>
<dbReference type="PROSITE" id="PS50995">
    <property type="entry name" value="HTH_MARR_2"/>
    <property type="match status" value="1"/>
</dbReference>
<dbReference type="Gene3D" id="1.10.10.10">
    <property type="entry name" value="Winged helix-like DNA-binding domain superfamily/Winged helix DNA-binding domain"/>
    <property type="match status" value="1"/>
</dbReference>
<keyword evidence="3" id="KW-1185">Reference proteome</keyword>
<evidence type="ECO:0000313" key="2">
    <source>
        <dbReference type="EMBL" id="RNE62169.1"/>
    </source>
</evidence>
<dbReference type="SUPFAM" id="SSF46785">
    <property type="entry name" value="Winged helix' DNA-binding domain"/>
    <property type="match status" value="1"/>
</dbReference>